<accession>J0KSU3</accession>
<dbReference type="EMBL" id="JH719395">
    <property type="protein sequence ID" value="EJC80659.1"/>
    <property type="molecule type" value="Genomic_DNA"/>
</dbReference>
<dbReference type="Proteomes" id="UP000005732">
    <property type="component" value="Unassembled WGS sequence"/>
</dbReference>
<reference evidence="1 2" key="1">
    <citation type="submission" date="2012-02" db="EMBL/GenBank/DDBJ databases">
        <title>Improved High-Quality Draft Sequence of Rhizobium leguminosarum bv. trifolii WSM2297.</title>
        <authorList>
            <consortium name="US DOE Joint Genome Institute"/>
            <person name="Lucas S."/>
            <person name="Han J."/>
            <person name="Lapidus A."/>
            <person name="Cheng J.-F."/>
            <person name="Goodwin L."/>
            <person name="Pitluck S."/>
            <person name="Peters L."/>
            <person name="Ovchinnikova G."/>
            <person name="Zhang X."/>
            <person name="Detter J.C."/>
            <person name="Han C."/>
            <person name="Tapia R."/>
            <person name="Land M."/>
            <person name="Hauser L."/>
            <person name="Kyrpides N."/>
            <person name="Ivanova N."/>
            <person name="Pagani I."/>
            <person name="Brau L."/>
            <person name="Yates R."/>
            <person name="O'Hara G."/>
            <person name="Rui T."/>
            <person name="Howieson J."/>
            <person name="Reeve W."/>
            <person name="Woyke T."/>
        </authorList>
    </citation>
    <scope>NUCLEOTIDE SEQUENCE [LARGE SCALE GENOMIC DNA]</scope>
    <source>
        <strain evidence="1 2">WSM2297</strain>
    </source>
</reference>
<name>J0KSU3_RHILT</name>
<evidence type="ECO:0000313" key="2">
    <source>
        <dbReference type="Proteomes" id="UP000005732"/>
    </source>
</evidence>
<gene>
    <name evidence="1" type="ORF">Rleg4DRAFT_2294</name>
</gene>
<dbReference type="HOGENOM" id="CLU_2181803_0_0_5"/>
<organism evidence="1 2">
    <name type="scientific">Rhizobium leguminosarum bv. trifolii WSM2297</name>
    <dbReference type="NCBI Taxonomy" id="754762"/>
    <lineage>
        <taxon>Bacteria</taxon>
        <taxon>Pseudomonadati</taxon>
        <taxon>Pseudomonadota</taxon>
        <taxon>Alphaproteobacteria</taxon>
        <taxon>Hyphomicrobiales</taxon>
        <taxon>Rhizobiaceae</taxon>
        <taxon>Rhizobium/Agrobacterium group</taxon>
        <taxon>Rhizobium</taxon>
    </lineage>
</organism>
<protein>
    <submittedName>
        <fullName evidence="1">Uncharacterized protein</fullName>
    </submittedName>
</protein>
<proteinExistence type="predicted"/>
<evidence type="ECO:0000313" key="1">
    <source>
        <dbReference type="EMBL" id="EJC80659.1"/>
    </source>
</evidence>
<sequence length="109" mass="12467">MSDEDAIRCILKAVEIYRRIDRSRFEKGHPDYERTTLEGWAVGALSLRRVIRRLGISGQEAVERAITYGIELPYFADRELEALNSTSSSTVIGFDKSTRTWAELPDEDE</sequence>
<dbReference type="AlphaFoldDB" id="J0KSU3"/>